<dbReference type="AlphaFoldDB" id="A0A6G7YS64"/>
<organism evidence="2 3">
    <name type="scientific">Sphingomonas piscis</name>
    <dbReference type="NCBI Taxonomy" id="2714943"/>
    <lineage>
        <taxon>Bacteria</taxon>
        <taxon>Pseudomonadati</taxon>
        <taxon>Pseudomonadota</taxon>
        <taxon>Alphaproteobacteria</taxon>
        <taxon>Sphingomonadales</taxon>
        <taxon>Sphingomonadaceae</taxon>
        <taxon>Sphingomonas</taxon>
    </lineage>
</organism>
<evidence type="ECO:0000313" key="3">
    <source>
        <dbReference type="Proteomes" id="UP000503222"/>
    </source>
</evidence>
<dbReference type="Proteomes" id="UP000503222">
    <property type="component" value="Chromosome"/>
</dbReference>
<dbReference type="KEGG" id="spii:G7077_12305"/>
<dbReference type="SMART" id="SM00014">
    <property type="entry name" value="acidPPc"/>
    <property type="match status" value="1"/>
</dbReference>
<reference evidence="2 3" key="1">
    <citation type="submission" date="2020-03" db="EMBL/GenBank/DDBJ databases">
        <title>Sphingomonas sp. nov., isolated from fish.</title>
        <authorList>
            <person name="Hyun D.-W."/>
            <person name="Bae J.-W."/>
        </authorList>
    </citation>
    <scope>NUCLEOTIDE SEQUENCE [LARGE SCALE GENOMIC DNA]</scope>
    <source>
        <strain evidence="2 3">HDW15B</strain>
    </source>
</reference>
<dbReference type="PANTHER" id="PTHR14969:SF13">
    <property type="entry name" value="AT30094P"/>
    <property type="match status" value="1"/>
</dbReference>
<dbReference type="PANTHER" id="PTHR14969">
    <property type="entry name" value="SPHINGOSINE-1-PHOSPHATE PHOSPHOHYDROLASE"/>
    <property type="match status" value="1"/>
</dbReference>
<accession>A0A6G7YS64</accession>
<dbReference type="InterPro" id="IPR000326">
    <property type="entry name" value="PAP2/HPO"/>
</dbReference>
<gene>
    <name evidence="2" type="ORF">G7077_12305</name>
</gene>
<dbReference type="InterPro" id="IPR036938">
    <property type="entry name" value="PAP2/HPO_sf"/>
</dbReference>
<dbReference type="EMBL" id="CP049869">
    <property type="protein sequence ID" value="QIK79574.1"/>
    <property type="molecule type" value="Genomic_DNA"/>
</dbReference>
<name>A0A6G7YS64_9SPHN</name>
<feature type="domain" description="Phosphatidic acid phosphatase type 2/haloperoxidase" evidence="1">
    <location>
        <begin position="66"/>
        <end position="180"/>
    </location>
</feature>
<dbReference type="RefSeq" id="WP_166411961.1">
    <property type="nucleotide sequence ID" value="NZ_CP049869.1"/>
</dbReference>
<dbReference type="Gene3D" id="1.20.144.10">
    <property type="entry name" value="Phosphatidic acid phosphatase type 2/haloperoxidase"/>
    <property type="match status" value="1"/>
</dbReference>
<keyword evidence="3" id="KW-1185">Reference proteome</keyword>
<dbReference type="SUPFAM" id="SSF48317">
    <property type="entry name" value="Acid phosphatase/Vanadium-dependent haloperoxidase"/>
    <property type="match status" value="1"/>
</dbReference>
<protein>
    <submittedName>
        <fullName evidence="2">Phosphatase PAP2 family protein</fullName>
    </submittedName>
</protein>
<proteinExistence type="predicted"/>
<sequence>MARKPKTPVEKADLAVAKSLTPLRKRKPVKIAGTISDVGDQPPMYLITGAVLATGVLMGDRRTAKVGFRMLASHFVAIRLKNLAKRLVDRTRPDLIPEQGKYELRKGQRYESDYNSFPSGHTASPVAIARALGREFPGQHGAALAVAGTIGSTQVIRSKHYLSDVVAGALIGLAAEAIVDRWLRQMAKP</sequence>
<dbReference type="Pfam" id="PF01569">
    <property type="entry name" value="PAP2"/>
    <property type="match status" value="1"/>
</dbReference>
<evidence type="ECO:0000313" key="2">
    <source>
        <dbReference type="EMBL" id="QIK79574.1"/>
    </source>
</evidence>
<evidence type="ECO:0000259" key="1">
    <source>
        <dbReference type="SMART" id="SM00014"/>
    </source>
</evidence>